<dbReference type="NCBIfam" id="TIGR00042">
    <property type="entry name" value="RdgB/HAM1 family non-canonical purine NTP pyrophosphatase"/>
    <property type="match status" value="1"/>
</dbReference>
<dbReference type="GO" id="GO:0036220">
    <property type="term" value="F:ITP diphosphatase activity"/>
    <property type="evidence" value="ECO:0007669"/>
    <property type="project" value="UniProtKB-UniRule"/>
</dbReference>
<keyword evidence="6 10" id="KW-0460">Magnesium</keyword>
<protein>
    <recommendedName>
        <fullName evidence="10">dITP/XTP pyrophosphatase</fullName>
        <ecNumber evidence="10">3.6.1.66</ecNumber>
    </recommendedName>
    <alternativeName>
        <fullName evidence="10">Non-canonical purine NTP pyrophosphatase</fullName>
    </alternativeName>
    <alternativeName>
        <fullName evidence="10">Non-standard purine NTP pyrophosphatase</fullName>
    </alternativeName>
    <alternativeName>
        <fullName evidence="10">Nucleoside-triphosphate diphosphatase</fullName>
    </alternativeName>
    <alternativeName>
        <fullName evidence="10">Nucleoside-triphosphate pyrophosphatase</fullName>
        <shortName evidence="10">NTPase</shortName>
    </alternativeName>
</protein>
<keyword evidence="7 10" id="KW-0546">Nucleotide metabolism</keyword>
<feature type="binding site" evidence="10">
    <location>
        <position position="171"/>
    </location>
    <ligand>
        <name>substrate</name>
    </ligand>
</feature>
<comment type="catalytic activity">
    <reaction evidence="10">
        <text>ITP + H2O = IMP + diphosphate + H(+)</text>
        <dbReference type="Rhea" id="RHEA:29399"/>
        <dbReference type="ChEBI" id="CHEBI:15377"/>
        <dbReference type="ChEBI" id="CHEBI:15378"/>
        <dbReference type="ChEBI" id="CHEBI:33019"/>
        <dbReference type="ChEBI" id="CHEBI:58053"/>
        <dbReference type="ChEBI" id="CHEBI:61402"/>
        <dbReference type="EC" id="3.6.1.66"/>
    </reaction>
</comment>
<comment type="function">
    <text evidence="10">Pyrophosphatase that catalyzes the hydrolysis of nucleoside triphosphates to their monophosphate derivatives, with a high preference for the non-canonical purine nucleotides XTP (xanthosine triphosphate), dITP (deoxyinosine triphosphate) and ITP. Seems to function as a house-cleaning enzyme that removes non-canonical purine nucleotides from the nucleotide pool, thus preventing their incorporation into DNA/RNA and avoiding chromosomal lesions.</text>
</comment>
<dbReference type="EC" id="3.6.1.66" evidence="10"/>
<evidence type="ECO:0000256" key="2">
    <source>
        <dbReference type="ARBA" id="ARBA00011738"/>
    </source>
</evidence>
<comment type="catalytic activity">
    <reaction evidence="9 10">
        <text>XTP + H2O = XMP + diphosphate + H(+)</text>
        <dbReference type="Rhea" id="RHEA:28610"/>
        <dbReference type="ChEBI" id="CHEBI:15377"/>
        <dbReference type="ChEBI" id="CHEBI:15378"/>
        <dbReference type="ChEBI" id="CHEBI:33019"/>
        <dbReference type="ChEBI" id="CHEBI:57464"/>
        <dbReference type="ChEBI" id="CHEBI:61314"/>
        <dbReference type="EC" id="3.6.1.66"/>
    </reaction>
</comment>
<evidence type="ECO:0000256" key="9">
    <source>
        <dbReference type="ARBA" id="ARBA00052017"/>
    </source>
</evidence>
<comment type="subunit">
    <text evidence="2 10">Homodimer.</text>
</comment>
<dbReference type="STRING" id="565045.NOR51B_2421"/>
<feature type="binding site" evidence="10">
    <location>
        <position position="65"/>
    </location>
    <ligand>
        <name>Mg(2+)</name>
        <dbReference type="ChEBI" id="CHEBI:18420"/>
    </ligand>
</feature>
<dbReference type="GO" id="GO:0005829">
    <property type="term" value="C:cytosol"/>
    <property type="evidence" value="ECO:0007669"/>
    <property type="project" value="TreeGrafter"/>
</dbReference>
<feature type="binding site" evidence="10">
    <location>
        <position position="36"/>
    </location>
    <ligand>
        <name>Mg(2+)</name>
        <dbReference type="ChEBI" id="CHEBI:18420"/>
    </ligand>
</feature>
<dbReference type="GO" id="GO:0009117">
    <property type="term" value="P:nucleotide metabolic process"/>
    <property type="evidence" value="ECO:0007669"/>
    <property type="project" value="UniProtKB-KW"/>
</dbReference>
<dbReference type="GO" id="GO:0036222">
    <property type="term" value="F:XTP diphosphatase activity"/>
    <property type="evidence" value="ECO:0007669"/>
    <property type="project" value="UniProtKB-UniRule"/>
</dbReference>
<evidence type="ECO:0000256" key="5">
    <source>
        <dbReference type="ARBA" id="ARBA00022801"/>
    </source>
</evidence>
<feature type="binding site" evidence="10">
    <location>
        <position position="66"/>
    </location>
    <ligand>
        <name>substrate</name>
    </ligand>
</feature>
<dbReference type="EMBL" id="DS999411">
    <property type="protein sequence ID" value="EED36470.1"/>
    <property type="molecule type" value="Genomic_DNA"/>
</dbReference>
<dbReference type="GO" id="GO:0009146">
    <property type="term" value="P:purine nucleoside triphosphate catabolic process"/>
    <property type="evidence" value="ECO:0007669"/>
    <property type="project" value="UniProtKB-UniRule"/>
</dbReference>
<dbReference type="Proteomes" id="UP000004699">
    <property type="component" value="Unassembled WGS sequence"/>
</dbReference>
<keyword evidence="4 10" id="KW-0547">Nucleotide-binding</keyword>
<feature type="binding site" evidence="10">
    <location>
        <begin position="148"/>
        <end position="151"/>
    </location>
    <ligand>
        <name>substrate</name>
    </ligand>
</feature>
<dbReference type="CDD" id="cd00515">
    <property type="entry name" value="HAM1"/>
    <property type="match status" value="1"/>
</dbReference>
<dbReference type="InterPro" id="IPR020922">
    <property type="entry name" value="dITP/XTP_pyrophosphatase"/>
</dbReference>
<evidence type="ECO:0000256" key="8">
    <source>
        <dbReference type="ARBA" id="ARBA00051875"/>
    </source>
</evidence>
<keyword evidence="3 10" id="KW-0479">Metal-binding</keyword>
<dbReference type="PANTHER" id="PTHR11067">
    <property type="entry name" value="INOSINE TRIPHOSPHATE PYROPHOSPHATASE/HAM1 PROTEIN"/>
    <property type="match status" value="1"/>
</dbReference>
<dbReference type="InterPro" id="IPR029001">
    <property type="entry name" value="ITPase-like_fam"/>
</dbReference>
<dbReference type="Gene3D" id="3.90.950.10">
    <property type="match status" value="1"/>
</dbReference>
<dbReference type="PANTHER" id="PTHR11067:SF9">
    <property type="entry name" value="INOSINE TRIPHOSPHATE PYROPHOSPHATASE"/>
    <property type="match status" value="1"/>
</dbReference>
<comment type="catalytic activity">
    <reaction evidence="8 10">
        <text>dITP + H2O = dIMP + diphosphate + H(+)</text>
        <dbReference type="Rhea" id="RHEA:28342"/>
        <dbReference type="ChEBI" id="CHEBI:15377"/>
        <dbReference type="ChEBI" id="CHEBI:15378"/>
        <dbReference type="ChEBI" id="CHEBI:33019"/>
        <dbReference type="ChEBI" id="CHEBI:61194"/>
        <dbReference type="ChEBI" id="CHEBI:61382"/>
        <dbReference type="EC" id="3.6.1.66"/>
    </reaction>
</comment>
<evidence type="ECO:0000256" key="3">
    <source>
        <dbReference type="ARBA" id="ARBA00022723"/>
    </source>
</evidence>
<dbReference type="InterPro" id="IPR002637">
    <property type="entry name" value="RdgB/HAM1"/>
</dbReference>
<organism evidence="12 13">
    <name type="scientific">Luminiphilus syltensis NOR5-1B</name>
    <dbReference type="NCBI Taxonomy" id="565045"/>
    <lineage>
        <taxon>Bacteria</taxon>
        <taxon>Pseudomonadati</taxon>
        <taxon>Pseudomonadota</taxon>
        <taxon>Gammaproteobacteria</taxon>
        <taxon>Cellvibrionales</taxon>
        <taxon>Halieaceae</taxon>
        <taxon>Luminiphilus</taxon>
    </lineage>
</organism>
<sequence length="192" mass="20677">MLASGNRGKLEELQYALQDLGWELVPQGNLNVDDADETGLTFVENALIKARHAAEITGLPSIADDSGLVVPALDGQPGIYSSRYSGEGDIGNNRKLLTAMSGLSGDSRRAWFVCVLVFLQHSSDPSPIIAEGTWLGRIASEPRGDQGFGYDPLFVPDHTSRHAAELSPAEKRATSHRGLAVDALKRLLEQRA</sequence>
<dbReference type="eggNOG" id="COG0127">
    <property type="taxonomic scope" value="Bacteria"/>
</dbReference>
<dbReference type="GO" id="GO:0000166">
    <property type="term" value="F:nucleotide binding"/>
    <property type="evidence" value="ECO:0007669"/>
    <property type="project" value="UniProtKB-KW"/>
</dbReference>
<evidence type="ECO:0000256" key="7">
    <source>
        <dbReference type="ARBA" id="ARBA00023080"/>
    </source>
</evidence>
<evidence type="ECO:0000256" key="10">
    <source>
        <dbReference type="HAMAP-Rule" id="MF_01405"/>
    </source>
</evidence>
<evidence type="ECO:0000256" key="6">
    <source>
        <dbReference type="ARBA" id="ARBA00022842"/>
    </source>
</evidence>
<reference evidence="13" key="1">
    <citation type="journal article" date="2013" name="BMC Microbiol.">
        <title>Taxonomy and evolution of bacteriochlorophyll a-containing members of the OM60/NOR5 clade of marine gammaproteobacteria: description of Luminiphilus syltensis gen. nov., sp. nov., reclassification of Haliea rubra as Pseudohaliea rubra gen. nov., comb. nov., and emendation of Chromatocurvus halotolerans.</title>
        <authorList>
            <person name="Spring S."/>
            <person name="Riedel T."/>
            <person name="Sproer C."/>
            <person name="Yan S."/>
            <person name="Harder J."/>
            <person name="Fuchs B.M."/>
        </authorList>
    </citation>
    <scope>NUCLEOTIDE SEQUENCE [LARGE SCALE GENOMIC DNA]</scope>
    <source>
        <strain evidence="13">NOR51-B</strain>
    </source>
</reference>
<evidence type="ECO:0000313" key="13">
    <source>
        <dbReference type="Proteomes" id="UP000004699"/>
    </source>
</evidence>
<evidence type="ECO:0000256" key="4">
    <source>
        <dbReference type="ARBA" id="ARBA00022741"/>
    </source>
</evidence>
<dbReference type="GO" id="GO:0017111">
    <property type="term" value="F:ribonucleoside triphosphate phosphatase activity"/>
    <property type="evidence" value="ECO:0007669"/>
    <property type="project" value="InterPro"/>
</dbReference>
<evidence type="ECO:0000256" key="11">
    <source>
        <dbReference type="RuleBase" id="RU003781"/>
    </source>
</evidence>
<dbReference type="GO" id="GO:0035870">
    <property type="term" value="F:dITP diphosphatase activity"/>
    <property type="evidence" value="ECO:0007669"/>
    <property type="project" value="UniProtKB-UniRule"/>
</dbReference>
<dbReference type="Pfam" id="PF01725">
    <property type="entry name" value="Ham1p_like"/>
    <property type="match status" value="1"/>
</dbReference>
<evidence type="ECO:0000256" key="1">
    <source>
        <dbReference type="ARBA" id="ARBA00008023"/>
    </source>
</evidence>
<gene>
    <name evidence="12" type="primary">rdgB</name>
    <name evidence="12" type="ORF">NOR51B_2421</name>
</gene>
<dbReference type="FunFam" id="3.90.950.10:FF:000001">
    <property type="entry name" value="dITP/XTP pyrophosphatase"/>
    <property type="match status" value="1"/>
</dbReference>
<dbReference type="AlphaFoldDB" id="B8KU82"/>
<comment type="cofactor">
    <cofactor evidence="10">
        <name>Mg(2+)</name>
        <dbReference type="ChEBI" id="CHEBI:18420"/>
    </cofactor>
    <text evidence="10">Binds 1 Mg(2+) ion per subunit.</text>
</comment>
<dbReference type="HAMAP" id="MF_01405">
    <property type="entry name" value="Non_canon_purine_NTPase"/>
    <property type="match status" value="1"/>
</dbReference>
<name>B8KU82_9GAMM</name>
<proteinExistence type="inferred from homology"/>
<evidence type="ECO:0000313" key="12">
    <source>
        <dbReference type="EMBL" id="EED36470.1"/>
    </source>
</evidence>
<feature type="binding site" evidence="10">
    <location>
        <begin position="4"/>
        <end position="9"/>
    </location>
    <ligand>
        <name>substrate</name>
    </ligand>
</feature>
<dbReference type="HOGENOM" id="CLU_082080_0_3_6"/>
<feature type="active site" description="Proton acceptor" evidence="10">
    <location>
        <position position="65"/>
    </location>
</feature>
<dbReference type="SUPFAM" id="SSF52972">
    <property type="entry name" value="ITPase-like"/>
    <property type="match status" value="1"/>
</dbReference>
<keyword evidence="13" id="KW-1185">Reference proteome</keyword>
<comment type="similarity">
    <text evidence="1 10 11">Belongs to the HAM1 NTPase family.</text>
</comment>
<dbReference type="GO" id="GO:0046872">
    <property type="term" value="F:metal ion binding"/>
    <property type="evidence" value="ECO:0007669"/>
    <property type="project" value="UniProtKB-KW"/>
</dbReference>
<accession>B8KU82</accession>
<keyword evidence="5 10" id="KW-0378">Hydrolase</keyword>
<feature type="binding site" evidence="10">
    <location>
        <begin position="176"/>
        <end position="177"/>
    </location>
    <ligand>
        <name>substrate</name>
    </ligand>
</feature>